<feature type="region of interest" description="Disordered" evidence="1">
    <location>
        <begin position="70"/>
        <end position="166"/>
    </location>
</feature>
<dbReference type="Proteomes" id="UP000031668">
    <property type="component" value="Unassembled WGS sequence"/>
</dbReference>
<accession>A0A0C2MWS5</accession>
<gene>
    <name evidence="2" type="ORF">RF11_01436</name>
    <name evidence="3" type="ORF">RF11_08725</name>
</gene>
<comment type="caution">
    <text evidence="3">The sequence shown here is derived from an EMBL/GenBank/DDBJ whole genome shotgun (WGS) entry which is preliminary data.</text>
</comment>
<name>A0A0C2MWS5_THEKT</name>
<proteinExistence type="predicted"/>
<evidence type="ECO:0000313" key="3">
    <source>
        <dbReference type="EMBL" id="KII68595.1"/>
    </source>
</evidence>
<dbReference type="EMBL" id="JWZT01002777">
    <property type="protein sequence ID" value="KII68595.1"/>
    <property type="molecule type" value="Genomic_DNA"/>
</dbReference>
<sequence length="258" mass="30110">MPEGTKPDYNHKDHIRLIQSMDFSPQVPEYCRQQWPSSDPYHKNYQRSKRNLFLSSSRDRFGYNEILSEETHTSDDSSVDSRSLSVNSNTYLHYRTQQYRKTRKNKLNRRSQRSRRDSSNPYVHDQAIYSNIRDDYRKDQLRATKNMDPPPKRKHSRIHGAISHRNEVDADDESTIMFADLMDQNTLGEDSLPALFNDLEKTIFGNTDSQISRSDVLGSSALTIVGLSQSVVDHARRNHDLYEKAINILKEIVFEIKN</sequence>
<feature type="compositionally biased region" description="Basic and acidic residues" evidence="1">
    <location>
        <begin position="132"/>
        <end position="142"/>
    </location>
</feature>
<reference evidence="3 4" key="1">
    <citation type="journal article" date="2014" name="Genome Biol. Evol.">
        <title>The genome of the myxosporean Thelohanellus kitauei shows adaptations to nutrient acquisition within its fish host.</title>
        <authorList>
            <person name="Yang Y."/>
            <person name="Xiong J."/>
            <person name="Zhou Z."/>
            <person name="Huo F."/>
            <person name="Miao W."/>
            <person name="Ran C."/>
            <person name="Liu Y."/>
            <person name="Zhang J."/>
            <person name="Feng J."/>
            <person name="Wang M."/>
            <person name="Wang M."/>
            <person name="Wang L."/>
            <person name="Yao B."/>
        </authorList>
    </citation>
    <scope>NUCLEOTIDE SEQUENCE [LARGE SCALE GENOMIC DNA]</scope>
    <source>
        <strain evidence="3">Wuqing</strain>
    </source>
</reference>
<protein>
    <submittedName>
        <fullName evidence="3">Uncharacterized protein</fullName>
    </submittedName>
</protein>
<dbReference type="AlphaFoldDB" id="A0A0C2MWS5"/>
<evidence type="ECO:0000256" key="1">
    <source>
        <dbReference type="SAM" id="MobiDB-lite"/>
    </source>
</evidence>
<evidence type="ECO:0000313" key="4">
    <source>
        <dbReference type="Proteomes" id="UP000031668"/>
    </source>
</evidence>
<evidence type="ECO:0000313" key="2">
    <source>
        <dbReference type="EMBL" id="KII63483.1"/>
    </source>
</evidence>
<dbReference type="EMBL" id="JWZT01004662">
    <property type="protein sequence ID" value="KII63483.1"/>
    <property type="molecule type" value="Genomic_DNA"/>
</dbReference>
<organism evidence="3 4">
    <name type="scientific">Thelohanellus kitauei</name>
    <name type="common">Myxosporean</name>
    <dbReference type="NCBI Taxonomy" id="669202"/>
    <lineage>
        <taxon>Eukaryota</taxon>
        <taxon>Metazoa</taxon>
        <taxon>Cnidaria</taxon>
        <taxon>Myxozoa</taxon>
        <taxon>Myxosporea</taxon>
        <taxon>Bivalvulida</taxon>
        <taxon>Platysporina</taxon>
        <taxon>Myxobolidae</taxon>
        <taxon>Thelohanellus</taxon>
    </lineage>
</organism>
<keyword evidence="4" id="KW-1185">Reference proteome</keyword>
<feature type="compositionally biased region" description="Low complexity" evidence="1">
    <location>
        <begin position="80"/>
        <end position="89"/>
    </location>
</feature>
<feature type="compositionally biased region" description="Basic residues" evidence="1">
    <location>
        <begin position="98"/>
        <end position="113"/>
    </location>
</feature>